<dbReference type="FunFam" id="3.40.50.620:FF:000021">
    <property type="entry name" value="Riboflavin biosynthesis protein"/>
    <property type="match status" value="1"/>
</dbReference>
<keyword evidence="9 15" id="KW-0418">Kinase</keyword>
<dbReference type="EMBL" id="DSFP01000031">
    <property type="protein sequence ID" value="HEW45676.1"/>
    <property type="molecule type" value="Genomic_DNA"/>
</dbReference>
<comment type="caution">
    <text evidence="17">The sequence shown here is derived from an EMBL/GenBank/DDBJ whole genome shotgun (WGS) entry which is preliminary data.</text>
</comment>
<evidence type="ECO:0000256" key="15">
    <source>
        <dbReference type="PIRNR" id="PIRNR004491"/>
    </source>
</evidence>
<reference evidence="17" key="1">
    <citation type="journal article" date="2020" name="mSystems">
        <title>Genome- and Community-Level Interaction Insights into Carbon Utilization and Element Cycling Functions of Hydrothermarchaeota in Hydrothermal Sediment.</title>
        <authorList>
            <person name="Zhou Z."/>
            <person name="Liu Y."/>
            <person name="Xu W."/>
            <person name="Pan J."/>
            <person name="Luo Z.H."/>
            <person name="Li M."/>
        </authorList>
    </citation>
    <scope>NUCLEOTIDE SEQUENCE [LARGE SCALE GENOMIC DNA]</scope>
    <source>
        <strain evidence="17">SpSt-132</strain>
    </source>
</reference>
<gene>
    <name evidence="17" type="ORF">ENO47_03275</name>
</gene>
<evidence type="ECO:0000313" key="17">
    <source>
        <dbReference type="EMBL" id="HEW45676.1"/>
    </source>
</evidence>
<proteinExistence type="inferred from homology"/>
<comment type="function">
    <text evidence="1">Catalyzes the phosphorylation of riboflavin to FMN followed by the adenylation of FMN to FAD.</text>
</comment>
<dbReference type="AlphaFoldDB" id="A0A7C2VGZ3"/>
<dbReference type="NCBIfam" id="TIGR00083">
    <property type="entry name" value="ribF"/>
    <property type="match status" value="1"/>
</dbReference>
<evidence type="ECO:0000256" key="9">
    <source>
        <dbReference type="ARBA" id="ARBA00022777"/>
    </source>
</evidence>
<evidence type="ECO:0000256" key="1">
    <source>
        <dbReference type="ARBA" id="ARBA00002121"/>
    </source>
</evidence>
<keyword evidence="4 15" id="KW-0285">Flavoprotein</keyword>
<dbReference type="NCBIfam" id="TIGR00125">
    <property type="entry name" value="cyt_tran_rel"/>
    <property type="match status" value="1"/>
</dbReference>
<dbReference type="NCBIfam" id="NF004160">
    <property type="entry name" value="PRK05627.1-3"/>
    <property type="match status" value="1"/>
</dbReference>
<dbReference type="GO" id="GO:0006747">
    <property type="term" value="P:FAD biosynthetic process"/>
    <property type="evidence" value="ECO:0007669"/>
    <property type="project" value="UniProtKB-UniRule"/>
</dbReference>
<dbReference type="GO" id="GO:0005524">
    <property type="term" value="F:ATP binding"/>
    <property type="evidence" value="ECO:0007669"/>
    <property type="project" value="UniProtKB-UniRule"/>
</dbReference>
<dbReference type="InterPro" id="IPR014729">
    <property type="entry name" value="Rossmann-like_a/b/a_fold"/>
</dbReference>
<dbReference type="InterPro" id="IPR023465">
    <property type="entry name" value="Riboflavin_kinase_dom_sf"/>
</dbReference>
<accession>A0A7C2VGZ3</accession>
<evidence type="ECO:0000256" key="13">
    <source>
        <dbReference type="ARBA" id="ARBA00047880"/>
    </source>
</evidence>
<dbReference type="GO" id="GO:0008531">
    <property type="term" value="F:riboflavin kinase activity"/>
    <property type="evidence" value="ECO:0007669"/>
    <property type="project" value="UniProtKB-UniRule"/>
</dbReference>
<evidence type="ECO:0000256" key="2">
    <source>
        <dbReference type="ARBA" id="ARBA00004726"/>
    </source>
</evidence>
<dbReference type="InterPro" id="IPR023468">
    <property type="entry name" value="Riboflavin_kinase"/>
</dbReference>
<dbReference type="CDD" id="cd02064">
    <property type="entry name" value="FAD_synthetase_N"/>
    <property type="match status" value="1"/>
</dbReference>
<evidence type="ECO:0000256" key="7">
    <source>
        <dbReference type="ARBA" id="ARBA00022695"/>
    </source>
</evidence>
<dbReference type="Pfam" id="PF06574">
    <property type="entry name" value="FAD_syn"/>
    <property type="match status" value="1"/>
</dbReference>
<comment type="similarity">
    <text evidence="15">Belongs to the ribF family.</text>
</comment>
<dbReference type="EC" id="2.7.7.2" evidence="15"/>
<keyword evidence="6 15" id="KW-0808">Transferase</keyword>
<dbReference type="Gene3D" id="3.40.50.620">
    <property type="entry name" value="HUPs"/>
    <property type="match status" value="1"/>
</dbReference>
<sequence length="314" mass="36265">MEKVKSLKTSRSTCIRGLNCIEEEDKETVITVGNFDGVHLGHKSLLQRVKERAKEKKLKSLVLSFYPHPIKVLSPSQAPCELTDLYERSELILQEGIEDVVFIKFDKNFATLSAEEFIREVIVQRLKCKHLVVGYDWRFGYRREGEIELAREMGKELGFEVEEVEPFRVNGHVVSSTLIRRLLHMGRLEEASIYLGRNYSIKRRVIKGDGRGSSLGFPTANLENTEDLCLKEGVYAVKVEDNFMGVANYGRRPTFDGSKKVLEVHILDFQGNLKEKHIKVEFLQFLREEKKFNNPQELIKQIEEDILRARSLFS</sequence>
<comment type="catalytic activity">
    <reaction evidence="13 15">
        <text>riboflavin + ATP = FMN + ADP + H(+)</text>
        <dbReference type="Rhea" id="RHEA:14357"/>
        <dbReference type="ChEBI" id="CHEBI:15378"/>
        <dbReference type="ChEBI" id="CHEBI:30616"/>
        <dbReference type="ChEBI" id="CHEBI:57986"/>
        <dbReference type="ChEBI" id="CHEBI:58210"/>
        <dbReference type="ChEBI" id="CHEBI:456216"/>
        <dbReference type="EC" id="2.7.1.26"/>
    </reaction>
</comment>
<keyword evidence="8 15" id="KW-0547">Nucleotide-binding</keyword>
<dbReference type="InterPro" id="IPR015865">
    <property type="entry name" value="Riboflavin_kinase_bac/euk"/>
</dbReference>
<organism evidence="17">
    <name type="scientific">Hydrogenobacter sp</name>
    <dbReference type="NCBI Taxonomy" id="2152829"/>
    <lineage>
        <taxon>Bacteria</taxon>
        <taxon>Pseudomonadati</taxon>
        <taxon>Aquificota</taxon>
        <taxon>Aquificia</taxon>
        <taxon>Aquificales</taxon>
        <taxon>Aquificaceae</taxon>
        <taxon>Hydrogenobacter</taxon>
    </lineage>
</organism>
<dbReference type="PANTHER" id="PTHR22749">
    <property type="entry name" value="RIBOFLAVIN KINASE/FMN ADENYLYLTRANSFERASE"/>
    <property type="match status" value="1"/>
</dbReference>
<dbReference type="InterPro" id="IPR015864">
    <property type="entry name" value="FAD_synthase"/>
</dbReference>
<dbReference type="GO" id="GO:0003919">
    <property type="term" value="F:FMN adenylyltransferase activity"/>
    <property type="evidence" value="ECO:0007669"/>
    <property type="project" value="UniProtKB-UniRule"/>
</dbReference>
<evidence type="ECO:0000256" key="4">
    <source>
        <dbReference type="ARBA" id="ARBA00022630"/>
    </source>
</evidence>
<protein>
    <recommendedName>
        <fullName evidence="15">Riboflavin biosynthesis protein</fullName>
    </recommendedName>
    <domain>
        <recommendedName>
            <fullName evidence="15">Riboflavin kinase</fullName>
            <ecNumber evidence="15">2.7.1.26</ecNumber>
        </recommendedName>
        <alternativeName>
            <fullName evidence="15">Flavokinase</fullName>
        </alternativeName>
    </domain>
    <domain>
        <recommendedName>
            <fullName evidence="15">FMN adenylyltransferase</fullName>
            <ecNumber evidence="15">2.7.7.2</ecNumber>
        </recommendedName>
        <alternativeName>
            <fullName evidence="15">FAD pyrophosphorylase</fullName>
        </alternativeName>
        <alternativeName>
            <fullName evidence="15">FAD synthase</fullName>
        </alternativeName>
    </domain>
</protein>
<dbReference type="InterPro" id="IPR004821">
    <property type="entry name" value="Cyt_trans-like"/>
</dbReference>
<dbReference type="Gene3D" id="2.40.30.30">
    <property type="entry name" value="Riboflavin kinase-like"/>
    <property type="match status" value="1"/>
</dbReference>
<evidence type="ECO:0000256" key="3">
    <source>
        <dbReference type="ARBA" id="ARBA00005201"/>
    </source>
</evidence>
<keyword evidence="10 15" id="KW-0274">FAD</keyword>
<evidence type="ECO:0000256" key="14">
    <source>
        <dbReference type="ARBA" id="ARBA00049494"/>
    </source>
</evidence>
<evidence type="ECO:0000256" key="6">
    <source>
        <dbReference type="ARBA" id="ARBA00022679"/>
    </source>
</evidence>
<dbReference type="SMART" id="SM00904">
    <property type="entry name" value="Flavokinase"/>
    <property type="match status" value="1"/>
</dbReference>
<dbReference type="GO" id="GO:0009398">
    <property type="term" value="P:FMN biosynthetic process"/>
    <property type="evidence" value="ECO:0007669"/>
    <property type="project" value="UniProtKB-UniRule"/>
</dbReference>
<comment type="catalytic activity">
    <reaction evidence="14 15">
        <text>FMN + ATP + H(+) = FAD + diphosphate</text>
        <dbReference type="Rhea" id="RHEA:17237"/>
        <dbReference type="ChEBI" id="CHEBI:15378"/>
        <dbReference type="ChEBI" id="CHEBI:30616"/>
        <dbReference type="ChEBI" id="CHEBI:33019"/>
        <dbReference type="ChEBI" id="CHEBI:57692"/>
        <dbReference type="ChEBI" id="CHEBI:58210"/>
        <dbReference type="EC" id="2.7.7.2"/>
    </reaction>
</comment>
<keyword evidence="5 15" id="KW-0288">FMN</keyword>
<dbReference type="PANTHER" id="PTHR22749:SF6">
    <property type="entry name" value="RIBOFLAVIN KINASE"/>
    <property type="match status" value="1"/>
</dbReference>
<dbReference type="UniPathway" id="UPA00276">
    <property type="reaction ID" value="UER00406"/>
</dbReference>
<comment type="pathway">
    <text evidence="2 15">Cofactor biosynthesis; FAD biosynthesis; FAD from FMN: step 1/1.</text>
</comment>
<dbReference type="SUPFAM" id="SSF82114">
    <property type="entry name" value="Riboflavin kinase-like"/>
    <property type="match status" value="1"/>
</dbReference>
<feature type="domain" description="Riboflavin kinase" evidence="16">
    <location>
        <begin position="194"/>
        <end position="314"/>
    </location>
</feature>
<name>A0A7C2VGZ3_9AQUI</name>
<keyword evidence="7 15" id="KW-0548">Nucleotidyltransferase</keyword>
<keyword evidence="11 15" id="KW-0067">ATP-binding</keyword>
<evidence type="ECO:0000259" key="16">
    <source>
        <dbReference type="SMART" id="SM00904"/>
    </source>
</evidence>
<comment type="pathway">
    <text evidence="3 15">Cofactor biosynthesis; FMN biosynthesis; FMN from riboflavin (ATP route): step 1/1.</text>
</comment>
<keyword evidence="12" id="KW-0511">Multifunctional enzyme</keyword>
<evidence type="ECO:0000256" key="11">
    <source>
        <dbReference type="ARBA" id="ARBA00022840"/>
    </source>
</evidence>
<dbReference type="SUPFAM" id="SSF52374">
    <property type="entry name" value="Nucleotidylyl transferase"/>
    <property type="match status" value="1"/>
</dbReference>
<evidence type="ECO:0000256" key="5">
    <source>
        <dbReference type="ARBA" id="ARBA00022643"/>
    </source>
</evidence>
<dbReference type="GO" id="GO:0009231">
    <property type="term" value="P:riboflavin biosynthetic process"/>
    <property type="evidence" value="ECO:0007669"/>
    <property type="project" value="InterPro"/>
</dbReference>
<dbReference type="UniPathway" id="UPA00277">
    <property type="reaction ID" value="UER00407"/>
</dbReference>
<evidence type="ECO:0000256" key="8">
    <source>
        <dbReference type="ARBA" id="ARBA00022741"/>
    </source>
</evidence>
<dbReference type="NCBIfam" id="NF004162">
    <property type="entry name" value="PRK05627.1-5"/>
    <property type="match status" value="1"/>
</dbReference>
<evidence type="ECO:0000256" key="10">
    <source>
        <dbReference type="ARBA" id="ARBA00022827"/>
    </source>
</evidence>
<dbReference type="Pfam" id="PF01687">
    <property type="entry name" value="Flavokinase"/>
    <property type="match status" value="1"/>
</dbReference>
<dbReference type="PIRSF" id="PIRSF004491">
    <property type="entry name" value="FAD_Synth"/>
    <property type="match status" value="1"/>
</dbReference>
<dbReference type="InterPro" id="IPR002606">
    <property type="entry name" value="Riboflavin_kinase_bac"/>
</dbReference>
<dbReference type="EC" id="2.7.1.26" evidence="15"/>
<evidence type="ECO:0000256" key="12">
    <source>
        <dbReference type="ARBA" id="ARBA00023268"/>
    </source>
</evidence>